<name>A0ABW6ICH2_9CYAN</name>
<organism evidence="4 5">
    <name type="scientific">Almyronema epifaneia S1</name>
    <dbReference type="NCBI Taxonomy" id="2991925"/>
    <lineage>
        <taxon>Bacteria</taxon>
        <taxon>Bacillati</taxon>
        <taxon>Cyanobacteriota</taxon>
        <taxon>Cyanophyceae</taxon>
        <taxon>Nodosilineales</taxon>
        <taxon>Nodosilineaceae</taxon>
        <taxon>Almyronema</taxon>
        <taxon>Almyronema epifaneia</taxon>
    </lineage>
</organism>
<dbReference type="HAMAP" id="MF_01459">
    <property type="entry name" value="Chrphore_lyase_CpxS"/>
    <property type="match status" value="1"/>
</dbReference>
<dbReference type="RefSeq" id="WP_377963090.1">
    <property type="nucleotide sequence ID" value="NZ_JBHZOL010000041.1"/>
</dbReference>
<dbReference type="EMBL" id="JBHZOL010000041">
    <property type="protein sequence ID" value="MFE4105876.1"/>
    <property type="molecule type" value="Genomic_DNA"/>
</dbReference>
<sequence length="184" mass="21147">MDLSKFHYFFECCVGNWSIERTYHYLAHQTVERSHTEFQVAPIPPALKQKVLEDNQYPLTDGIENLPGFQLAFQTVSETGEAVSQELRALFVPKQQNGAVLEGDYLRDRAYEEARAIVSHFRYNTETRELLMTTPYTKVVSVDSIKLINPDLRIRQILNYRRPPEGAPLDTLVLVGFGVEQKVN</sequence>
<evidence type="ECO:0000256" key="2">
    <source>
        <dbReference type="ARBA" id="ARBA00023239"/>
    </source>
</evidence>
<dbReference type="Proteomes" id="UP001600165">
    <property type="component" value="Unassembled WGS sequence"/>
</dbReference>
<evidence type="ECO:0000313" key="5">
    <source>
        <dbReference type="Proteomes" id="UP001600165"/>
    </source>
</evidence>
<reference evidence="4 5" key="1">
    <citation type="submission" date="2024-10" db="EMBL/GenBank/DDBJ databases">
        <authorList>
            <person name="Ratan Roy A."/>
            <person name="Morales Sandoval P.H."/>
            <person name="De Los Santos Villalobos S."/>
            <person name="Chakraborty S."/>
            <person name="Mukherjee J."/>
        </authorList>
    </citation>
    <scope>NUCLEOTIDE SEQUENCE [LARGE SCALE GENOMIC DNA]</scope>
    <source>
        <strain evidence="4 5">S1</strain>
    </source>
</reference>
<keyword evidence="5" id="KW-1185">Reference proteome</keyword>
<dbReference type="CDD" id="cd16339">
    <property type="entry name" value="CpcS"/>
    <property type="match status" value="1"/>
</dbReference>
<comment type="function">
    <text evidence="3">Covalently attaches a chromophore to Cys residue(s) of phycobiliproteins.</text>
</comment>
<evidence type="ECO:0000256" key="3">
    <source>
        <dbReference type="HAMAP-Rule" id="MF_01459"/>
    </source>
</evidence>
<protein>
    <recommendedName>
        <fullName evidence="3">Chromophore lyase CpcS/CpeS</fullName>
        <ecNumber evidence="3">4.-.-.-</ecNumber>
    </recommendedName>
</protein>
<gene>
    <name evidence="3" type="primary">cpcS</name>
    <name evidence="4" type="ORF">ACFVKH_06285</name>
</gene>
<keyword evidence="2 3" id="KW-0456">Lyase</keyword>
<dbReference type="EC" id="4.-.-.-" evidence="3"/>
<proteinExistence type="inferred from homology"/>
<evidence type="ECO:0000313" key="4">
    <source>
        <dbReference type="EMBL" id="MFE4105876.1"/>
    </source>
</evidence>
<dbReference type="InterPro" id="IPR012674">
    <property type="entry name" value="Calycin"/>
</dbReference>
<dbReference type="Pfam" id="PF09367">
    <property type="entry name" value="CpeS"/>
    <property type="match status" value="1"/>
</dbReference>
<accession>A0ABW6ICH2</accession>
<comment type="caution">
    <text evidence="4">The sequence shown here is derived from an EMBL/GenBank/DDBJ whole genome shotgun (WGS) entry which is preliminary data.</text>
</comment>
<dbReference type="GO" id="GO:0016829">
    <property type="term" value="F:lyase activity"/>
    <property type="evidence" value="ECO:0007669"/>
    <property type="project" value="UniProtKB-KW"/>
</dbReference>
<dbReference type="InterPro" id="IPR018536">
    <property type="entry name" value="CpcS/CpeS"/>
</dbReference>
<comment type="similarity">
    <text evidence="1 3">Belongs to the CpcS/CpeS biliprotein lyase family.</text>
</comment>
<dbReference type="Gene3D" id="2.40.128.20">
    <property type="match status" value="1"/>
</dbReference>
<evidence type="ECO:0000256" key="1">
    <source>
        <dbReference type="ARBA" id="ARBA00010681"/>
    </source>
</evidence>